<sequence>MFDVDAQQEAALSDPVYMLKLYKRVAYGLVPRLEPGGQRCFLKAFLSVDRHYSASKDSPVEPRAAAAAVSSVFPPSVISHKDAGLLLHVLPIEGCSVKTPCSAFERGVRLGDVLFALRELIPFHTWQVSAIIKTVRAVVEKCAVMSPFEEHVVDLLDWESNQRRPSGESPPPLLKQEAIFFFDRVCGLSSSQSQAVLRYVECQPSADADAGGAGAPSYDVQLLHQLLFSEVIPAVAEYPLLMGRFAEAYLDSGEPALRPTGSLALHSSLTSVELTYPASAQHIPLDLDFGPLARAELSPRQFFYLCNSAQVNFEQRESDQLFYYLKKDHNALEGVLVSDLIAAFRQYFPPVRMSMLELVQAATVNWLRRSAADSLVFVRLYSSLKEWGTSRIPIQDFVRTFRNAGVPGGLTGVLDIELEWLRLKAPTRVDLLLMLCTPVPASRTAVIRKLFERLDTADEGCVHGDTYLRRFLPDRVEGASVRRLVVPWKNALEAYVGELHEETLEYELFAYFWYMVSAGVEDDPTFTMAIWQGFGLADDSRRLRRG</sequence>
<keyword evidence="2" id="KW-1185">Reference proteome</keyword>
<organism evidence="1 2">
    <name type="scientific">Leptomonas seymouri</name>
    <dbReference type="NCBI Taxonomy" id="5684"/>
    <lineage>
        <taxon>Eukaryota</taxon>
        <taxon>Discoba</taxon>
        <taxon>Euglenozoa</taxon>
        <taxon>Kinetoplastea</taxon>
        <taxon>Metakinetoplastina</taxon>
        <taxon>Trypanosomatida</taxon>
        <taxon>Trypanosomatidae</taxon>
        <taxon>Leishmaniinae</taxon>
        <taxon>Leptomonas</taxon>
    </lineage>
</organism>
<dbReference type="AlphaFoldDB" id="A0A0N1HRD6"/>
<proteinExistence type="predicted"/>
<protein>
    <submittedName>
        <fullName evidence="1">Uncharacterized protein</fullName>
    </submittedName>
</protein>
<dbReference type="Proteomes" id="UP000038009">
    <property type="component" value="Unassembled WGS sequence"/>
</dbReference>
<gene>
    <name evidence="1" type="ORF">ABL78_8147</name>
</gene>
<dbReference type="VEuPathDB" id="TriTrypDB:Lsey_0516_0010"/>
<evidence type="ECO:0000313" key="2">
    <source>
        <dbReference type="Proteomes" id="UP000038009"/>
    </source>
</evidence>
<reference evidence="1 2" key="1">
    <citation type="journal article" date="2015" name="PLoS Pathog.">
        <title>Leptomonas seymouri: Adaptations to the Dixenous Life Cycle Analyzed by Genome Sequencing, Transcriptome Profiling and Co-infection with Leishmania donovani.</title>
        <authorList>
            <person name="Kraeva N."/>
            <person name="Butenko A."/>
            <person name="Hlavacova J."/>
            <person name="Kostygov A."/>
            <person name="Myskova J."/>
            <person name="Grybchuk D."/>
            <person name="Lestinova T."/>
            <person name="Votypka J."/>
            <person name="Volf P."/>
            <person name="Opperdoes F."/>
            <person name="Flegontov P."/>
            <person name="Lukes J."/>
            <person name="Yurchenko V."/>
        </authorList>
    </citation>
    <scope>NUCLEOTIDE SEQUENCE [LARGE SCALE GENOMIC DNA]</scope>
    <source>
        <strain evidence="1 2">ATCC 30220</strain>
    </source>
</reference>
<name>A0A0N1HRD6_LEPSE</name>
<dbReference type="OrthoDB" id="444540at2759"/>
<evidence type="ECO:0000313" key="1">
    <source>
        <dbReference type="EMBL" id="KPI82838.1"/>
    </source>
</evidence>
<accession>A0A0N1HRD6</accession>
<dbReference type="EMBL" id="LJSK01000516">
    <property type="protein sequence ID" value="KPI82838.1"/>
    <property type="molecule type" value="Genomic_DNA"/>
</dbReference>
<comment type="caution">
    <text evidence="1">The sequence shown here is derived from an EMBL/GenBank/DDBJ whole genome shotgun (WGS) entry which is preliminary data.</text>
</comment>
<dbReference type="OMA" id="MSPFEEH"/>